<protein>
    <recommendedName>
        <fullName evidence="2">DUF5659 domain-containing protein</fullName>
    </recommendedName>
</protein>
<dbReference type="EMBL" id="CACRTO010000005">
    <property type="protein sequence ID" value="VYT68398.1"/>
    <property type="molecule type" value="Genomic_DNA"/>
</dbReference>
<accession>A0A6N2YRF0</accession>
<proteinExistence type="predicted"/>
<dbReference type="RefSeq" id="WP_156624519.1">
    <property type="nucleotide sequence ID" value="NZ_CACRTO010000005.1"/>
</dbReference>
<reference evidence="1" key="1">
    <citation type="submission" date="2019-11" db="EMBL/GenBank/DDBJ databases">
        <authorList>
            <person name="Feng L."/>
        </authorList>
    </citation>
    <scope>NUCLEOTIDE SEQUENCE</scope>
    <source>
        <strain evidence="1">CTertiumLFYP3</strain>
    </source>
</reference>
<evidence type="ECO:0000313" key="1">
    <source>
        <dbReference type="EMBL" id="VYT68398.1"/>
    </source>
</evidence>
<organism evidence="1">
    <name type="scientific">Clostridium tertium</name>
    <dbReference type="NCBI Taxonomy" id="1559"/>
    <lineage>
        <taxon>Bacteria</taxon>
        <taxon>Bacillati</taxon>
        <taxon>Bacillota</taxon>
        <taxon>Clostridia</taxon>
        <taxon>Eubacteriales</taxon>
        <taxon>Clostridiaceae</taxon>
        <taxon>Clostridium</taxon>
    </lineage>
</organism>
<dbReference type="AlphaFoldDB" id="A0A6N2YRF0"/>
<name>A0A6N2YRF0_9CLOT</name>
<evidence type="ECO:0008006" key="2">
    <source>
        <dbReference type="Google" id="ProtNLM"/>
    </source>
</evidence>
<sequence length="85" mass="9837">MNSIDKKSSEELVIDNYFSTGVGPFIYISNKDHKNKLIKAQTSSQLVSVLVENKIIDYTKKQPMKFYIYKDIKDALNQLDELFNS</sequence>
<gene>
    <name evidence="1" type="ORF">CTLFYP3_00429</name>
</gene>